<comment type="caution">
    <text evidence="1">The sequence shown here is derived from an EMBL/GenBank/DDBJ whole genome shotgun (WGS) entry which is preliminary data.</text>
</comment>
<keyword evidence="2" id="KW-1185">Reference proteome</keyword>
<dbReference type="EMBL" id="JAGTJR010000012">
    <property type="protein sequence ID" value="KAH7051123.1"/>
    <property type="molecule type" value="Genomic_DNA"/>
</dbReference>
<protein>
    <submittedName>
        <fullName evidence="1">Uncharacterized protein</fullName>
    </submittedName>
</protein>
<organism evidence="1 2">
    <name type="scientific">Macrophomina phaseolina</name>
    <dbReference type="NCBI Taxonomy" id="35725"/>
    <lineage>
        <taxon>Eukaryota</taxon>
        <taxon>Fungi</taxon>
        <taxon>Dikarya</taxon>
        <taxon>Ascomycota</taxon>
        <taxon>Pezizomycotina</taxon>
        <taxon>Dothideomycetes</taxon>
        <taxon>Dothideomycetes incertae sedis</taxon>
        <taxon>Botryosphaeriales</taxon>
        <taxon>Botryosphaeriaceae</taxon>
        <taxon>Macrophomina</taxon>
    </lineage>
</organism>
<evidence type="ECO:0000313" key="2">
    <source>
        <dbReference type="Proteomes" id="UP000774617"/>
    </source>
</evidence>
<dbReference type="Proteomes" id="UP000774617">
    <property type="component" value="Unassembled WGS sequence"/>
</dbReference>
<accession>A0ABQ8GCC1</accession>
<proteinExistence type="predicted"/>
<sequence length="210" mass="22674">MLQATRTAFFARTRSCVALQQICACYRRQALLTSLYINARPANQPSRGLVRLLAHSATAQPRADACHLVPLRPSRCCRTIRPGASPAPRGLIVHPHSSHRLFVGVGHAIKNFPSCIHEQFRCPGIPRSVAMADGEPSKRHSGMFSEEAAELAPVKQLKHPALPALSLSTGLRAVAISKCFLVLHSQPLLQPIAWAVPAPARGDVPAAARN</sequence>
<reference evidence="1 2" key="1">
    <citation type="journal article" date="2021" name="Nat. Commun.">
        <title>Genetic determinants of endophytism in the Arabidopsis root mycobiome.</title>
        <authorList>
            <person name="Mesny F."/>
            <person name="Miyauchi S."/>
            <person name="Thiergart T."/>
            <person name="Pickel B."/>
            <person name="Atanasova L."/>
            <person name="Karlsson M."/>
            <person name="Huettel B."/>
            <person name="Barry K.W."/>
            <person name="Haridas S."/>
            <person name="Chen C."/>
            <person name="Bauer D."/>
            <person name="Andreopoulos W."/>
            <person name="Pangilinan J."/>
            <person name="LaButti K."/>
            <person name="Riley R."/>
            <person name="Lipzen A."/>
            <person name="Clum A."/>
            <person name="Drula E."/>
            <person name="Henrissat B."/>
            <person name="Kohler A."/>
            <person name="Grigoriev I.V."/>
            <person name="Martin F.M."/>
            <person name="Hacquard S."/>
        </authorList>
    </citation>
    <scope>NUCLEOTIDE SEQUENCE [LARGE SCALE GENOMIC DNA]</scope>
    <source>
        <strain evidence="1 2">MPI-SDFR-AT-0080</strain>
    </source>
</reference>
<evidence type="ECO:0000313" key="1">
    <source>
        <dbReference type="EMBL" id="KAH7051123.1"/>
    </source>
</evidence>
<gene>
    <name evidence="1" type="ORF">B0J12DRAFT_662120</name>
</gene>
<name>A0ABQ8GCC1_9PEZI</name>